<evidence type="ECO:0000313" key="2">
    <source>
        <dbReference type="EMBL" id="CAK7929990.1"/>
    </source>
</evidence>
<protein>
    <submittedName>
        <fullName evidence="2">Uncharacterized protein</fullName>
    </submittedName>
</protein>
<gene>
    <name evidence="2" type="ORF">PM001_LOCUS15140</name>
</gene>
<evidence type="ECO:0000313" key="3">
    <source>
        <dbReference type="Proteomes" id="UP001162060"/>
    </source>
</evidence>
<name>A0AAV1U628_9STRA</name>
<comment type="caution">
    <text evidence="2">The sequence shown here is derived from an EMBL/GenBank/DDBJ whole genome shotgun (WGS) entry which is preliminary data.</text>
</comment>
<dbReference type="EMBL" id="CAKLBY020000157">
    <property type="protein sequence ID" value="CAK7929990.1"/>
    <property type="molecule type" value="Genomic_DNA"/>
</dbReference>
<sequence>MNQTSKTLQKFLREVKILALLDQANIVRYYQAWMEKVEESTNGTSVASSVASDTSSVGGLAAAANYSTNNLLAPISEIEFPGDQRDLESFYSNEGVISDNAYDGGFVWERETSRMEGEDGWKEEDPVEQNKPRMSHVTG</sequence>
<organism evidence="2 3">
    <name type="scientific">Peronospora matthiolae</name>
    <dbReference type="NCBI Taxonomy" id="2874970"/>
    <lineage>
        <taxon>Eukaryota</taxon>
        <taxon>Sar</taxon>
        <taxon>Stramenopiles</taxon>
        <taxon>Oomycota</taxon>
        <taxon>Peronosporomycetes</taxon>
        <taxon>Peronosporales</taxon>
        <taxon>Peronosporaceae</taxon>
        <taxon>Peronospora</taxon>
    </lineage>
</organism>
<dbReference type="Gene3D" id="3.30.200.20">
    <property type="entry name" value="Phosphorylase Kinase, domain 1"/>
    <property type="match status" value="1"/>
</dbReference>
<reference evidence="2" key="1">
    <citation type="submission" date="2024-01" db="EMBL/GenBank/DDBJ databases">
        <authorList>
            <person name="Webb A."/>
        </authorList>
    </citation>
    <scope>NUCLEOTIDE SEQUENCE</scope>
    <source>
        <strain evidence="2">Pm1</strain>
    </source>
</reference>
<dbReference type="Proteomes" id="UP001162060">
    <property type="component" value="Unassembled WGS sequence"/>
</dbReference>
<feature type="compositionally biased region" description="Basic and acidic residues" evidence="1">
    <location>
        <begin position="113"/>
        <end position="131"/>
    </location>
</feature>
<accession>A0AAV1U628</accession>
<feature type="region of interest" description="Disordered" evidence="1">
    <location>
        <begin position="113"/>
        <end position="139"/>
    </location>
</feature>
<evidence type="ECO:0000256" key="1">
    <source>
        <dbReference type="SAM" id="MobiDB-lite"/>
    </source>
</evidence>
<dbReference type="AlphaFoldDB" id="A0AAV1U628"/>
<proteinExistence type="predicted"/>